<dbReference type="InterPro" id="IPR016160">
    <property type="entry name" value="Ald_DH_CS_CYS"/>
</dbReference>
<accession>A0A194V0J7</accession>
<keyword evidence="9" id="KW-1185">Reference proteome</keyword>
<evidence type="ECO:0000256" key="6">
    <source>
        <dbReference type="RuleBase" id="RU003345"/>
    </source>
</evidence>
<dbReference type="Pfam" id="PF00171">
    <property type="entry name" value="Aldedh"/>
    <property type="match status" value="1"/>
</dbReference>
<reference evidence="9" key="1">
    <citation type="submission" date="2014-12" db="EMBL/GenBank/DDBJ databases">
        <title>Genome Sequence of Valsa Canker Pathogens Uncovers a Specific Adaption of Colonization on Woody Bark.</title>
        <authorList>
            <person name="Yin Z."/>
            <person name="Liu H."/>
            <person name="Gao X."/>
            <person name="Li Z."/>
            <person name="Song N."/>
            <person name="Ke X."/>
            <person name="Dai Q."/>
            <person name="Wu Y."/>
            <person name="Sun Y."/>
            <person name="Xu J.-R."/>
            <person name="Kang Z.K."/>
            <person name="Wang L."/>
            <person name="Huang L."/>
        </authorList>
    </citation>
    <scope>NUCLEOTIDE SEQUENCE [LARGE SCALE GENOMIC DNA]</scope>
    <source>
        <strain evidence="9">SXYL134</strain>
    </source>
</reference>
<dbReference type="SUPFAM" id="SSF53720">
    <property type="entry name" value="ALDH-like"/>
    <property type="match status" value="1"/>
</dbReference>
<evidence type="ECO:0000256" key="2">
    <source>
        <dbReference type="ARBA" id="ARBA00023002"/>
    </source>
</evidence>
<name>A0A194V0J7_CYTMA</name>
<evidence type="ECO:0000256" key="5">
    <source>
        <dbReference type="PROSITE-ProRule" id="PRU10007"/>
    </source>
</evidence>
<evidence type="ECO:0000256" key="4">
    <source>
        <dbReference type="ARBA" id="ARBA00049194"/>
    </source>
</evidence>
<dbReference type="Proteomes" id="UP000078576">
    <property type="component" value="Unassembled WGS sequence"/>
</dbReference>
<dbReference type="InterPro" id="IPR015590">
    <property type="entry name" value="Aldehyde_DH_dom"/>
</dbReference>
<gene>
    <name evidence="8" type="ORF">VP1G_04667</name>
</gene>
<dbReference type="GO" id="GO:0004029">
    <property type="term" value="F:aldehyde dehydrogenase (NAD+) activity"/>
    <property type="evidence" value="ECO:0007669"/>
    <property type="project" value="UniProtKB-EC"/>
</dbReference>
<organism evidence="8 9">
    <name type="scientific">Cytospora mali</name>
    <name type="common">Apple Valsa canker fungus</name>
    <name type="synonym">Valsa mali</name>
    <dbReference type="NCBI Taxonomy" id="578113"/>
    <lineage>
        <taxon>Eukaryota</taxon>
        <taxon>Fungi</taxon>
        <taxon>Dikarya</taxon>
        <taxon>Ascomycota</taxon>
        <taxon>Pezizomycotina</taxon>
        <taxon>Sordariomycetes</taxon>
        <taxon>Sordariomycetidae</taxon>
        <taxon>Diaporthales</taxon>
        <taxon>Cytosporaceae</taxon>
        <taxon>Cytospora</taxon>
    </lineage>
</organism>
<dbReference type="InterPro" id="IPR044086">
    <property type="entry name" value="LUC3-like"/>
</dbReference>
<sequence>MGSTADYKINFTTYRNVINNELTSTPETRHGVNPSTEEALAEVPVSGQEEVDQAVAAARAAFPAWRSKSWDERATYLQKLADAIEANHDEIRDLLVAESGKAFNTANMEMQFSIGHLRVTAGLRIPDETVEDTAERTAIVRYRPLGVGCAIVPWNWPLLLGVGKLGPGMMAGNTVIVKPSPFAPYTLLKVAELGAKIFPPGVLQVLSGDESLGPKLTAHPGIDKISFTGSTATGKKVAKAAGETMKRVTLELGGNDAAIVCDDADIAKVVPKVASLALLSAGQICMNIKRIYVHEKIYGDFLKAMVEFIKGNLKHGPAADQTTFVGPVQNSMQYAKVLELYEAAEKEHWTIALGGLKEKKEGKGFILPPTIIDDPAEGSRIEVEEPFGPILPVMRWSSEAEVVRRANCLEAALGASVWSSDIAKATKIANQLEAGSVWVNTHFEVGPHMPFGGHKHSGLGMEWGVVGLKGWCNPQSFWTRKD</sequence>
<protein>
    <recommendedName>
        <fullName evidence="3">aldehyde dehydrogenase (NAD(+))</fullName>
        <ecNumber evidence="3">1.2.1.3</ecNumber>
    </recommendedName>
</protein>
<dbReference type="PROSITE" id="PS00070">
    <property type="entry name" value="ALDEHYDE_DEHYDR_CYS"/>
    <property type="match status" value="1"/>
</dbReference>
<dbReference type="AlphaFoldDB" id="A0A194V0J7"/>
<evidence type="ECO:0000313" key="8">
    <source>
        <dbReference type="EMBL" id="KUI57429.1"/>
    </source>
</evidence>
<dbReference type="Gene3D" id="3.40.309.10">
    <property type="entry name" value="Aldehyde Dehydrogenase, Chain A, domain 2"/>
    <property type="match status" value="1"/>
</dbReference>
<evidence type="ECO:0000256" key="1">
    <source>
        <dbReference type="ARBA" id="ARBA00009986"/>
    </source>
</evidence>
<dbReference type="EMBL" id="KN714699">
    <property type="protein sequence ID" value="KUI57429.1"/>
    <property type="molecule type" value="Genomic_DNA"/>
</dbReference>
<comment type="similarity">
    <text evidence="1 6">Belongs to the aldehyde dehydrogenase family.</text>
</comment>
<dbReference type="EC" id="1.2.1.3" evidence="3"/>
<dbReference type="FunFam" id="3.40.605.10:FF:000007">
    <property type="entry name" value="NAD/NADP-dependent betaine aldehyde dehydrogenase"/>
    <property type="match status" value="1"/>
</dbReference>
<dbReference type="CDD" id="cd07106">
    <property type="entry name" value="ALDH_AldA-AAD23400"/>
    <property type="match status" value="1"/>
</dbReference>
<evidence type="ECO:0000256" key="3">
    <source>
        <dbReference type="ARBA" id="ARBA00024226"/>
    </source>
</evidence>
<dbReference type="STRING" id="694573.A0A194V0J7"/>
<dbReference type="InterPro" id="IPR029510">
    <property type="entry name" value="Ald_DH_CS_GLU"/>
</dbReference>
<dbReference type="InterPro" id="IPR016162">
    <property type="entry name" value="Ald_DH_N"/>
</dbReference>
<dbReference type="OrthoDB" id="310895at2759"/>
<feature type="active site" evidence="5">
    <location>
        <position position="251"/>
    </location>
</feature>
<dbReference type="InterPro" id="IPR016163">
    <property type="entry name" value="Ald_DH_C"/>
</dbReference>
<feature type="domain" description="Aldehyde dehydrogenase" evidence="7">
    <location>
        <begin position="27"/>
        <end position="475"/>
    </location>
</feature>
<comment type="catalytic activity">
    <reaction evidence="4">
        <text>an aldehyde + NAD(+) + H2O = a carboxylate + NADH + 2 H(+)</text>
        <dbReference type="Rhea" id="RHEA:16185"/>
        <dbReference type="ChEBI" id="CHEBI:15377"/>
        <dbReference type="ChEBI" id="CHEBI:15378"/>
        <dbReference type="ChEBI" id="CHEBI:17478"/>
        <dbReference type="ChEBI" id="CHEBI:29067"/>
        <dbReference type="ChEBI" id="CHEBI:57540"/>
        <dbReference type="ChEBI" id="CHEBI:57945"/>
        <dbReference type="EC" id="1.2.1.3"/>
    </reaction>
</comment>
<evidence type="ECO:0000259" key="7">
    <source>
        <dbReference type="Pfam" id="PF00171"/>
    </source>
</evidence>
<keyword evidence="2 6" id="KW-0560">Oxidoreductase</keyword>
<proteinExistence type="inferred from homology"/>
<dbReference type="Gene3D" id="3.40.605.10">
    <property type="entry name" value="Aldehyde Dehydrogenase, Chain A, domain 1"/>
    <property type="match status" value="1"/>
</dbReference>
<dbReference type="PANTHER" id="PTHR11699">
    <property type="entry name" value="ALDEHYDE DEHYDROGENASE-RELATED"/>
    <property type="match status" value="1"/>
</dbReference>
<evidence type="ECO:0000313" key="9">
    <source>
        <dbReference type="Proteomes" id="UP000078576"/>
    </source>
</evidence>
<dbReference type="InterPro" id="IPR016161">
    <property type="entry name" value="Ald_DH/histidinol_DH"/>
</dbReference>
<dbReference type="PROSITE" id="PS00687">
    <property type="entry name" value="ALDEHYDE_DEHYDR_GLU"/>
    <property type="match status" value="1"/>
</dbReference>